<dbReference type="WBParaSite" id="EEL_0000398401-mRNA-1">
    <property type="protein sequence ID" value="EEL_0000398401-mRNA-1"/>
    <property type="gene ID" value="EEL_0000398401"/>
</dbReference>
<evidence type="ECO:0000313" key="1">
    <source>
        <dbReference type="Proteomes" id="UP000050640"/>
    </source>
</evidence>
<dbReference type="Proteomes" id="UP000050640">
    <property type="component" value="Unplaced"/>
</dbReference>
<accession>A0A158Q7A2</accession>
<keyword evidence="1" id="KW-1185">Reference proteome</keyword>
<proteinExistence type="predicted"/>
<protein>
    <submittedName>
        <fullName evidence="2">Uncharacterized protein</fullName>
    </submittedName>
</protein>
<evidence type="ECO:0000313" key="2">
    <source>
        <dbReference type="WBParaSite" id="EEL_0000398401-mRNA-1"/>
    </source>
</evidence>
<reference evidence="2" key="1">
    <citation type="submission" date="2016-04" db="UniProtKB">
        <authorList>
            <consortium name="WormBaseParasite"/>
        </authorList>
    </citation>
    <scope>IDENTIFICATION</scope>
</reference>
<organism evidence="1 2">
    <name type="scientific">Elaeophora elaphi</name>
    <dbReference type="NCBI Taxonomy" id="1147741"/>
    <lineage>
        <taxon>Eukaryota</taxon>
        <taxon>Metazoa</taxon>
        <taxon>Ecdysozoa</taxon>
        <taxon>Nematoda</taxon>
        <taxon>Chromadorea</taxon>
        <taxon>Rhabditida</taxon>
        <taxon>Spirurina</taxon>
        <taxon>Spiruromorpha</taxon>
        <taxon>Filarioidea</taxon>
        <taxon>Onchocercidae</taxon>
        <taxon>Elaeophora</taxon>
    </lineage>
</organism>
<name>A0A158Q7A2_9BILA</name>
<dbReference type="AlphaFoldDB" id="A0A158Q7A2"/>
<sequence>MPQCKITIYCTFRSERITRVPDDGIYVYSIFQKAIDSDKFADAPSNKEEERAARRIWSEHRGKCFTCLRLPVGFEPRRPATHEQHVELSGIDVPSKFQHTAPKILKEEMPTSQLPSAEEIH</sequence>